<comment type="caution">
    <text evidence="10">The sequence shown here is derived from an EMBL/GenBank/DDBJ whole genome shotgun (WGS) entry which is preliminary data.</text>
</comment>
<keyword evidence="3" id="KW-0274">FAD</keyword>
<dbReference type="AlphaFoldDB" id="A0A2P6VHQ1"/>
<evidence type="ECO:0000313" key="11">
    <source>
        <dbReference type="Proteomes" id="UP000239649"/>
    </source>
</evidence>
<comment type="similarity">
    <text evidence="6">Belongs to the L2HGDH family.</text>
</comment>
<sequence>MPPHLRAAYSIWRGFGSAPGPQLQLHGLAAAAASGAAAATASPSLHTFSTHASPSTDLDEEVVVIGAGVVGLAVARELALAGRGVLLLEAAGAVGTETSSRSSEVIHAGLYYPPGSLKARLCVEGRRLLYSFCAQHDVPHRKLGKLLVAASTAQVGALETLRAAAAAAGVPLQPLSSGQAQELEPAVRCAAALLSPETGIVDSHSLMAELHRQFEAAGGTTALHSRVEGGSVGGSAARLHVRDAGSGETVELAAGAVVNAAGLHAQAVAACLQGLPPASIPPLHLAKGSYFSLAPGALATMGLGGSPAGFHHLVYPLPEPGTAGLGTHLTLDLAGGVRFGPDVEWLPTGTDPAALDYRVSAERAAPFHAAIRSYLPGLPDGSLQPAYSGVRPKLVGPGRPAGDFVVSGPRQHGVPGLVSLFGIESPGLTSALALAQLVARRLEEPPEA</sequence>
<keyword evidence="11" id="KW-1185">Reference proteome</keyword>
<evidence type="ECO:0000256" key="6">
    <source>
        <dbReference type="ARBA" id="ARBA00037941"/>
    </source>
</evidence>
<comment type="catalytic activity">
    <reaction evidence="5">
        <text>(S)-2-hydroxyglutarate + A = 2-oxoglutarate + AH2</text>
        <dbReference type="Rhea" id="RHEA:21252"/>
        <dbReference type="ChEBI" id="CHEBI:13193"/>
        <dbReference type="ChEBI" id="CHEBI:16782"/>
        <dbReference type="ChEBI" id="CHEBI:16810"/>
        <dbReference type="ChEBI" id="CHEBI:17499"/>
        <dbReference type="EC" id="1.1.99.2"/>
    </reaction>
</comment>
<dbReference type="PANTHER" id="PTHR43104">
    <property type="entry name" value="L-2-HYDROXYGLUTARATE DEHYDROGENASE, MITOCHONDRIAL"/>
    <property type="match status" value="1"/>
</dbReference>
<dbReference type="InterPro" id="IPR006076">
    <property type="entry name" value="FAD-dep_OxRdtase"/>
</dbReference>
<feature type="domain" description="FAD dependent oxidoreductase" evidence="9">
    <location>
        <begin position="62"/>
        <end position="441"/>
    </location>
</feature>
<evidence type="ECO:0000259" key="9">
    <source>
        <dbReference type="Pfam" id="PF01266"/>
    </source>
</evidence>
<dbReference type="Gene3D" id="3.30.9.10">
    <property type="entry name" value="D-Amino Acid Oxidase, subunit A, domain 2"/>
    <property type="match status" value="1"/>
</dbReference>
<keyword evidence="2" id="KW-0285">Flavoprotein</keyword>
<evidence type="ECO:0000256" key="5">
    <source>
        <dbReference type="ARBA" id="ARBA00036066"/>
    </source>
</evidence>
<dbReference type="STRING" id="554055.A0A2P6VHQ1"/>
<keyword evidence="4" id="KW-0560">Oxidoreductase</keyword>
<reference evidence="10 11" key="1">
    <citation type="journal article" date="2018" name="Plant J.">
        <title>Genome sequences of Chlorella sorokiniana UTEX 1602 and Micractinium conductrix SAG 241.80: implications to maltose excretion by a green alga.</title>
        <authorList>
            <person name="Arriola M.B."/>
            <person name="Velmurugan N."/>
            <person name="Zhang Y."/>
            <person name="Plunkett M.H."/>
            <person name="Hondzo H."/>
            <person name="Barney B.M."/>
        </authorList>
    </citation>
    <scope>NUCLEOTIDE SEQUENCE [LARGE SCALE GENOMIC DNA]</scope>
    <source>
        <strain evidence="10 11">SAG 241.80</strain>
    </source>
</reference>
<gene>
    <name evidence="10" type="ORF">C2E20_2900</name>
</gene>
<dbReference type="EC" id="1.1.99.2" evidence="7"/>
<name>A0A2P6VHQ1_9CHLO</name>
<dbReference type="EMBL" id="LHPF02000006">
    <property type="protein sequence ID" value="PSC73621.1"/>
    <property type="molecule type" value="Genomic_DNA"/>
</dbReference>
<protein>
    <recommendedName>
        <fullName evidence="8">L-2-hydroxyglutarate dehydrogenase, mitochondrial</fullName>
        <ecNumber evidence="7">1.1.99.2</ecNumber>
    </recommendedName>
</protein>
<evidence type="ECO:0000313" key="10">
    <source>
        <dbReference type="EMBL" id="PSC73621.1"/>
    </source>
</evidence>
<organism evidence="10 11">
    <name type="scientific">Micractinium conductrix</name>
    <dbReference type="NCBI Taxonomy" id="554055"/>
    <lineage>
        <taxon>Eukaryota</taxon>
        <taxon>Viridiplantae</taxon>
        <taxon>Chlorophyta</taxon>
        <taxon>core chlorophytes</taxon>
        <taxon>Trebouxiophyceae</taxon>
        <taxon>Chlorellales</taxon>
        <taxon>Chlorellaceae</taxon>
        <taxon>Chlorella clade</taxon>
        <taxon>Micractinium</taxon>
    </lineage>
</organism>
<evidence type="ECO:0000256" key="3">
    <source>
        <dbReference type="ARBA" id="ARBA00022827"/>
    </source>
</evidence>
<dbReference type="Gene3D" id="3.50.50.60">
    <property type="entry name" value="FAD/NAD(P)-binding domain"/>
    <property type="match status" value="1"/>
</dbReference>
<dbReference type="SUPFAM" id="SSF51905">
    <property type="entry name" value="FAD/NAD(P)-binding domain"/>
    <property type="match status" value="1"/>
</dbReference>
<proteinExistence type="inferred from homology"/>
<evidence type="ECO:0000256" key="8">
    <source>
        <dbReference type="ARBA" id="ARBA00041137"/>
    </source>
</evidence>
<dbReference type="GO" id="GO:0047545">
    <property type="term" value="F:(S)-2-hydroxyglutarate dehydrogenase activity"/>
    <property type="evidence" value="ECO:0007669"/>
    <property type="project" value="UniProtKB-EC"/>
</dbReference>
<evidence type="ECO:0000256" key="1">
    <source>
        <dbReference type="ARBA" id="ARBA00001974"/>
    </source>
</evidence>
<dbReference type="Pfam" id="PF01266">
    <property type="entry name" value="DAO"/>
    <property type="match status" value="1"/>
</dbReference>
<accession>A0A2P6VHQ1</accession>
<dbReference type="InterPro" id="IPR036188">
    <property type="entry name" value="FAD/NAD-bd_sf"/>
</dbReference>
<evidence type="ECO:0000256" key="2">
    <source>
        <dbReference type="ARBA" id="ARBA00022630"/>
    </source>
</evidence>
<comment type="cofactor">
    <cofactor evidence="1">
        <name>FAD</name>
        <dbReference type="ChEBI" id="CHEBI:57692"/>
    </cofactor>
</comment>
<evidence type="ECO:0000256" key="7">
    <source>
        <dbReference type="ARBA" id="ARBA00038878"/>
    </source>
</evidence>
<dbReference type="OrthoDB" id="498204at2759"/>
<dbReference type="Proteomes" id="UP000239649">
    <property type="component" value="Unassembled WGS sequence"/>
</dbReference>
<evidence type="ECO:0000256" key="4">
    <source>
        <dbReference type="ARBA" id="ARBA00023002"/>
    </source>
</evidence>
<dbReference type="PANTHER" id="PTHR43104:SF4">
    <property type="entry name" value="L-2-HYDROXYGLUTARATE DEHYDROGENASE, MITOCHONDRIAL"/>
    <property type="match status" value="1"/>
</dbReference>